<evidence type="ECO:0000313" key="2">
    <source>
        <dbReference type="Proteomes" id="UP001148629"/>
    </source>
</evidence>
<proteinExistence type="predicted"/>
<dbReference type="Proteomes" id="UP001148629">
    <property type="component" value="Unassembled WGS sequence"/>
</dbReference>
<evidence type="ECO:0000313" key="1">
    <source>
        <dbReference type="EMBL" id="KAJ3506960.1"/>
    </source>
</evidence>
<organism evidence="1 2">
    <name type="scientific">Fusarium decemcellulare</name>
    <dbReference type="NCBI Taxonomy" id="57161"/>
    <lineage>
        <taxon>Eukaryota</taxon>
        <taxon>Fungi</taxon>
        <taxon>Dikarya</taxon>
        <taxon>Ascomycota</taxon>
        <taxon>Pezizomycotina</taxon>
        <taxon>Sordariomycetes</taxon>
        <taxon>Hypocreomycetidae</taxon>
        <taxon>Hypocreales</taxon>
        <taxon>Nectriaceae</taxon>
        <taxon>Fusarium</taxon>
        <taxon>Fusarium decemcellulare species complex</taxon>
    </lineage>
</organism>
<keyword evidence="2" id="KW-1185">Reference proteome</keyword>
<gene>
    <name evidence="1" type="ORF">NM208_g16019</name>
</gene>
<accession>A0ACC1RCW2</accession>
<name>A0ACC1RCW2_9HYPO</name>
<dbReference type="EMBL" id="JANRMS010004669">
    <property type="protein sequence ID" value="KAJ3506960.1"/>
    <property type="molecule type" value="Genomic_DNA"/>
</dbReference>
<protein>
    <submittedName>
        <fullName evidence="1">Uncharacterized protein</fullName>
    </submittedName>
</protein>
<sequence>MMMPLEIPRLQRRSCANPPLGTLPSPNYETVSGPHGTGKEYNNLARRVLGRLPGGNARGSIDVPDRRAEAAARRSADESRQPLQEVSHSRVLRSRRSAAEQLCVVPNANRGIPKVPNIPEKFVIYDEDTENIAPAQRLRY</sequence>
<reference evidence="1" key="1">
    <citation type="submission" date="2022-08" db="EMBL/GenBank/DDBJ databases">
        <title>Genome Sequence of Fusarium decemcellulare.</title>
        <authorList>
            <person name="Buettner E."/>
        </authorList>
    </citation>
    <scope>NUCLEOTIDE SEQUENCE</scope>
    <source>
        <strain evidence="1">Babe19</strain>
    </source>
</reference>
<comment type="caution">
    <text evidence="1">The sequence shown here is derived from an EMBL/GenBank/DDBJ whole genome shotgun (WGS) entry which is preliminary data.</text>
</comment>